<feature type="compositionally biased region" description="Low complexity" evidence="1">
    <location>
        <begin position="40"/>
        <end position="98"/>
    </location>
</feature>
<keyword evidence="3" id="KW-1185">Reference proteome</keyword>
<feature type="region of interest" description="Disordered" evidence="1">
    <location>
        <begin position="31"/>
        <end position="104"/>
    </location>
</feature>
<dbReference type="RefSeq" id="XP_028472522.1">
    <property type="nucleotide sequence ID" value="XM_028619026.1"/>
</dbReference>
<evidence type="ECO:0000313" key="3">
    <source>
        <dbReference type="Proteomes" id="UP000279236"/>
    </source>
</evidence>
<evidence type="ECO:0000313" key="2">
    <source>
        <dbReference type="EMBL" id="RSH77375.1"/>
    </source>
</evidence>
<dbReference type="EMBL" id="RSCE01000016">
    <property type="protein sequence ID" value="RSH77375.1"/>
    <property type="molecule type" value="Genomic_DNA"/>
</dbReference>
<dbReference type="Proteomes" id="UP000279236">
    <property type="component" value="Unassembled WGS sequence"/>
</dbReference>
<comment type="caution">
    <text evidence="2">The sequence shown here is derived from an EMBL/GenBank/DDBJ whole genome shotgun (WGS) entry which is preliminary data.</text>
</comment>
<proteinExistence type="predicted"/>
<evidence type="ECO:0000256" key="1">
    <source>
        <dbReference type="SAM" id="MobiDB-lite"/>
    </source>
</evidence>
<dbReference type="AlphaFoldDB" id="A0A427XET8"/>
<dbReference type="GeneID" id="39587878"/>
<organism evidence="2 3">
    <name type="scientific">Apiotrichum porosum</name>
    <dbReference type="NCBI Taxonomy" id="105984"/>
    <lineage>
        <taxon>Eukaryota</taxon>
        <taxon>Fungi</taxon>
        <taxon>Dikarya</taxon>
        <taxon>Basidiomycota</taxon>
        <taxon>Agaricomycotina</taxon>
        <taxon>Tremellomycetes</taxon>
        <taxon>Trichosporonales</taxon>
        <taxon>Trichosporonaceae</taxon>
        <taxon>Apiotrichum</taxon>
    </lineage>
</organism>
<name>A0A427XET8_9TREE</name>
<protein>
    <submittedName>
        <fullName evidence="2">Uncharacterized protein</fullName>
    </submittedName>
</protein>
<gene>
    <name evidence="2" type="ORF">EHS24_003335</name>
</gene>
<sequence>MAIEINLSPGASITLTNKGSTMSTTTIYKSSHTSAPAIKSSSSSYSSYAPSSSSSSSSSYSSYAPSSYSSRSYGSSGSGSVLTKSSYGSSTDGYYYLGNGQYRR</sequence>
<reference evidence="2 3" key="1">
    <citation type="submission" date="2018-11" db="EMBL/GenBank/DDBJ databases">
        <title>Genome sequence of Apiotrichum porosum DSM 27194.</title>
        <authorList>
            <person name="Aliyu H."/>
            <person name="Gorte O."/>
            <person name="Ochsenreither K."/>
        </authorList>
    </citation>
    <scope>NUCLEOTIDE SEQUENCE [LARGE SCALE GENOMIC DNA]</scope>
    <source>
        <strain evidence="2 3">DSM 27194</strain>
    </source>
</reference>
<accession>A0A427XET8</accession>